<organism evidence="2 3">
    <name type="scientific">Actinomadura barringtoniae</name>
    <dbReference type="NCBI Taxonomy" id="1427535"/>
    <lineage>
        <taxon>Bacteria</taxon>
        <taxon>Bacillati</taxon>
        <taxon>Actinomycetota</taxon>
        <taxon>Actinomycetes</taxon>
        <taxon>Streptosporangiales</taxon>
        <taxon>Thermomonosporaceae</taxon>
        <taxon>Actinomadura</taxon>
    </lineage>
</organism>
<dbReference type="Pfam" id="PF02900">
    <property type="entry name" value="LigB"/>
    <property type="match status" value="1"/>
</dbReference>
<evidence type="ECO:0000259" key="1">
    <source>
        <dbReference type="Pfam" id="PF02900"/>
    </source>
</evidence>
<keyword evidence="2" id="KW-0223">Dioxygenase</keyword>
<feature type="domain" description="Extradiol ring-cleavage dioxygenase class III enzyme subunit B" evidence="1">
    <location>
        <begin position="8"/>
        <end position="256"/>
    </location>
</feature>
<name>A0A939PH39_9ACTN</name>
<dbReference type="EMBL" id="JAGEOJ010000009">
    <property type="protein sequence ID" value="MBO2449988.1"/>
    <property type="molecule type" value="Genomic_DNA"/>
</dbReference>
<sequence>MAEITGIYGVPHNPLLWRALRQDPLPDDLKAVAREFARLRSRLTETRPDTLLVISTDHLTQWFHDNMPAFLVGKAPEIPATFWAEEREFGIPPATLRGDAELGRALLTGGVARGVDFAASDEFRADHSVLIPLLYLRPELDLPIVCLFTNCMAPPLPPPERFYRVGEIVRQTLEESPLQRRIAVIASGHLATEVGGPRHFAGSPDTDFDAWSVGLLRKGAVEETLRSMTFERLLAAGNVSHQFLNFLVTMGVANGAPAMSASGEPSRFATSPFFEWSPR</sequence>
<dbReference type="GO" id="GO:0008198">
    <property type="term" value="F:ferrous iron binding"/>
    <property type="evidence" value="ECO:0007669"/>
    <property type="project" value="InterPro"/>
</dbReference>
<gene>
    <name evidence="2" type="ORF">J4573_22995</name>
</gene>
<dbReference type="Gene3D" id="3.40.830.10">
    <property type="entry name" value="LigB-like"/>
    <property type="match status" value="1"/>
</dbReference>
<accession>A0A939PH39</accession>
<protein>
    <submittedName>
        <fullName evidence="2">Extradiol ring-cleavage dioxygenase</fullName>
    </submittedName>
</protein>
<dbReference type="GO" id="GO:0016702">
    <property type="term" value="F:oxidoreductase activity, acting on single donors with incorporation of molecular oxygen, incorporation of two atoms of oxygen"/>
    <property type="evidence" value="ECO:0007669"/>
    <property type="project" value="UniProtKB-ARBA"/>
</dbReference>
<evidence type="ECO:0000313" key="3">
    <source>
        <dbReference type="Proteomes" id="UP000669179"/>
    </source>
</evidence>
<comment type="caution">
    <text evidence="2">The sequence shown here is derived from an EMBL/GenBank/DDBJ whole genome shotgun (WGS) entry which is preliminary data.</text>
</comment>
<keyword evidence="3" id="KW-1185">Reference proteome</keyword>
<dbReference type="AlphaFoldDB" id="A0A939PH39"/>
<evidence type="ECO:0000313" key="2">
    <source>
        <dbReference type="EMBL" id="MBO2449988.1"/>
    </source>
</evidence>
<dbReference type="InterPro" id="IPR004183">
    <property type="entry name" value="Xdiol_dOase_suB"/>
</dbReference>
<dbReference type="SUPFAM" id="SSF53213">
    <property type="entry name" value="LigB-like"/>
    <property type="match status" value="1"/>
</dbReference>
<keyword evidence="2" id="KW-0560">Oxidoreductase</keyword>
<proteinExistence type="predicted"/>
<reference evidence="2" key="1">
    <citation type="submission" date="2021-03" db="EMBL/GenBank/DDBJ databases">
        <authorList>
            <person name="Kanchanasin P."/>
            <person name="Saeng-In P."/>
            <person name="Phongsopitanun W."/>
            <person name="Yuki M."/>
            <person name="Kudo T."/>
            <person name="Ohkuma M."/>
            <person name="Tanasupawat S."/>
        </authorList>
    </citation>
    <scope>NUCLEOTIDE SEQUENCE</scope>
    <source>
        <strain evidence="2">GKU 128</strain>
    </source>
</reference>
<dbReference type="Proteomes" id="UP000669179">
    <property type="component" value="Unassembled WGS sequence"/>
</dbReference>
<dbReference type="RefSeq" id="WP_208257862.1">
    <property type="nucleotide sequence ID" value="NZ_JAGEOJ010000009.1"/>
</dbReference>